<gene>
    <name evidence="1" type="ORF">PISMIDRAFT_688948</name>
</gene>
<dbReference type="EMBL" id="KN834016">
    <property type="protein sequence ID" value="KIK13153.1"/>
    <property type="molecule type" value="Genomic_DNA"/>
</dbReference>
<reference evidence="1 2" key="1">
    <citation type="submission" date="2014-04" db="EMBL/GenBank/DDBJ databases">
        <authorList>
            <consortium name="DOE Joint Genome Institute"/>
            <person name="Kuo A."/>
            <person name="Kohler A."/>
            <person name="Costa M.D."/>
            <person name="Nagy L.G."/>
            <person name="Floudas D."/>
            <person name="Copeland A."/>
            <person name="Barry K.W."/>
            <person name="Cichocki N."/>
            <person name="Veneault-Fourrey C."/>
            <person name="LaButti K."/>
            <person name="Lindquist E.A."/>
            <person name="Lipzen A."/>
            <person name="Lundell T."/>
            <person name="Morin E."/>
            <person name="Murat C."/>
            <person name="Sun H."/>
            <person name="Tunlid A."/>
            <person name="Henrissat B."/>
            <person name="Grigoriev I.V."/>
            <person name="Hibbett D.S."/>
            <person name="Martin F."/>
            <person name="Nordberg H.P."/>
            <person name="Cantor M.N."/>
            <person name="Hua S.X."/>
        </authorList>
    </citation>
    <scope>NUCLEOTIDE SEQUENCE [LARGE SCALE GENOMIC DNA]</scope>
    <source>
        <strain evidence="1 2">441</strain>
    </source>
</reference>
<organism evidence="1 2">
    <name type="scientific">Pisolithus microcarpus 441</name>
    <dbReference type="NCBI Taxonomy" id="765257"/>
    <lineage>
        <taxon>Eukaryota</taxon>
        <taxon>Fungi</taxon>
        <taxon>Dikarya</taxon>
        <taxon>Basidiomycota</taxon>
        <taxon>Agaricomycotina</taxon>
        <taxon>Agaricomycetes</taxon>
        <taxon>Agaricomycetidae</taxon>
        <taxon>Boletales</taxon>
        <taxon>Sclerodermatineae</taxon>
        <taxon>Pisolithaceae</taxon>
        <taxon>Pisolithus</taxon>
    </lineage>
</organism>
<evidence type="ECO:0000313" key="1">
    <source>
        <dbReference type="EMBL" id="KIK13153.1"/>
    </source>
</evidence>
<protein>
    <submittedName>
        <fullName evidence="1">Uncharacterized protein</fullName>
    </submittedName>
</protein>
<proteinExistence type="predicted"/>
<keyword evidence="2" id="KW-1185">Reference proteome</keyword>
<dbReference type="Proteomes" id="UP000054018">
    <property type="component" value="Unassembled WGS sequence"/>
</dbReference>
<dbReference type="AlphaFoldDB" id="A0A0C9YZ68"/>
<dbReference type="HOGENOM" id="CLU_2813372_0_0_1"/>
<sequence>MRGEACSASWHGSRVESQVPHTRTILRNIEVPWDKIQWEEDILDENSLGTQNILASFEPVDEGDILR</sequence>
<evidence type="ECO:0000313" key="2">
    <source>
        <dbReference type="Proteomes" id="UP000054018"/>
    </source>
</evidence>
<reference evidence="2" key="2">
    <citation type="submission" date="2015-01" db="EMBL/GenBank/DDBJ databases">
        <title>Evolutionary Origins and Diversification of the Mycorrhizal Mutualists.</title>
        <authorList>
            <consortium name="DOE Joint Genome Institute"/>
            <consortium name="Mycorrhizal Genomics Consortium"/>
            <person name="Kohler A."/>
            <person name="Kuo A."/>
            <person name="Nagy L.G."/>
            <person name="Floudas D."/>
            <person name="Copeland A."/>
            <person name="Barry K.W."/>
            <person name="Cichocki N."/>
            <person name="Veneault-Fourrey C."/>
            <person name="LaButti K."/>
            <person name="Lindquist E.A."/>
            <person name="Lipzen A."/>
            <person name="Lundell T."/>
            <person name="Morin E."/>
            <person name="Murat C."/>
            <person name="Riley R."/>
            <person name="Ohm R."/>
            <person name="Sun H."/>
            <person name="Tunlid A."/>
            <person name="Henrissat B."/>
            <person name="Grigoriev I.V."/>
            <person name="Hibbett D.S."/>
            <person name="Martin F."/>
        </authorList>
    </citation>
    <scope>NUCLEOTIDE SEQUENCE [LARGE SCALE GENOMIC DNA]</scope>
    <source>
        <strain evidence="2">441</strain>
    </source>
</reference>
<accession>A0A0C9YZ68</accession>
<name>A0A0C9YZ68_9AGAM</name>